<keyword evidence="1" id="KW-0175">Coiled coil</keyword>
<dbReference type="EMBL" id="FUEG01000002">
    <property type="protein sequence ID" value="SJK99492.1"/>
    <property type="molecule type" value="Genomic_DNA"/>
</dbReference>
<dbReference type="OrthoDB" id="2922720at2759"/>
<proteinExistence type="predicted"/>
<evidence type="ECO:0000313" key="4">
    <source>
        <dbReference type="Proteomes" id="UP000219338"/>
    </source>
</evidence>
<feature type="coiled-coil region" evidence="1">
    <location>
        <begin position="27"/>
        <end position="96"/>
    </location>
</feature>
<dbReference type="OMA" id="METAPWI"/>
<gene>
    <name evidence="3" type="ORF">ARMOST_02794</name>
</gene>
<accession>A0A284QSN6</accession>
<dbReference type="AlphaFoldDB" id="A0A284QSN6"/>
<feature type="region of interest" description="Disordered" evidence="2">
    <location>
        <begin position="1"/>
        <end position="25"/>
    </location>
</feature>
<dbReference type="Proteomes" id="UP000219338">
    <property type="component" value="Unassembled WGS sequence"/>
</dbReference>
<evidence type="ECO:0000256" key="2">
    <source>
        <dbReference type="SAM" id="MobiDB-lite"/>
    </source>
</evidence>
<organism evidence="3 4">
    <name type="scientific">Armillaria ostoyae</name>
    <name type="common">Armillaria root rot fungus</name>
    <dbReference type="NCBI Taxonomy" id="47428"/>
    <lineage>
        <taxon>Eukaryota</taxon>
        <taxon>Fungi</taxon>
        <taxon>Dikarya</taxon>
        <taxon>Basidiomycota</taxon>
        <taxon>Agaricomycotina</taxon>
        <taxon>Agaricomycetes</taxon>
        <taxon>Agaricomycetidae</taxon>
        <taxon>Agaricales</taxon>
        <taxon>Marasmiineae</taxon>
        <taxon>Physalacriaceae</taxon>
        <taxon>Armillaria</taxon>
    </lineage>
</organism>
<evidence type="ECO:0000256" key="1">
    <source>
        <dbReference type="SAM" id="Coils"/>
    </source>
</evidence>
<dbReference type="Gene3D" id="1.10.287.1490">
    <property type="match status" value="1"/>
</dbReference>
<protein>
    <submittedName>
        <fullName evidence="3">Uncharacterized protein</fullName>
    </submittedName>
</protein>
<reference evidence="4" key="1">
    <citation type="journal article" date="2017" name="Nat. Ecol. Evol.">
        <title>Genome expansion and lineage-specific genetic innovations in the forest pathogenic fungi Armillaria.</title>
        <authorList>
            <person name="Sipos G."/>
            <person name="Prasanna A.N."/>
            <person name="Walter M.C."/>
            <person name="O'Connor E."/>
            <person name="Balint B."/>
            <person name="Krizsan K."/>
            <person name="Kiss B."/>
            <person name="Hess J."/>
            <person name="Varga T."/>
            <person name="Slot J."/>
            <person name="Riley R."/>
            <person name="Boka B."/>
            <person name="Rigling D."/>
            <person name="Barry K."/>
            <person name="Lee J."/>
            <person name="Mihaltcheva S."/>
            <person name="LaButti K."/>
            <person name="Lipzen A."/>
            <person name="Waldron R."/>
            <person name="Moloney N.M."/>
            <person name="Sperisen C."/>
            <person name="Kredics L."/>
            <person name="Vagvoelgyi C."/>
            <person name="Patrignani A."/>
            <person name="Fitzpatrick D."/>
            <person name="Nagy I."/>
            <person name="Doyle S."/>
            <person name="Anderson J.B."/>
            <person name="Grigoriev I.V."/>
            <person name="Gueldener U."/>
            <person name="Muensterkoetter M."/>
            <person name="Nagy L.G."/>
        </authorList>
    </citation>
    <scope>NUCLEOTIDE SEQUENCE [LARGE SCALE GENOMIC DNA]</scope>
    <source>
        <strain evidence="4">C18/9</strain>
    </source>
</reference>
<evidence type="ECO:0000313" key="3">
    <source>
        <dbReference type="EMBL" id="SJK99492.1"/>
    </source>
</evidence>
<keyword evidence="4" id="KW-1185">Reference proteome</keyword>
<sequence length="128" mass="14600">MGLVRPPNHKPLLYQQQTNPGGNEPGIVELARLVAELKRDSAKVRREIDAVKGETKELRMDIEHLGMETEGLKRNVEGLERTLKGLKRDIEGLQVETYCPKKESSKSFKGNFEYLKRGTHDMETAPWI</sequence>
<name>A0A284QSN6_ARMOS</name>